<feature type="chain" id="PRO_5042972627" description="Defensin-like protein" evidence="1">
    <location>
        <begin position="25"/>
        <end position="97"/>
    </location>
</feature>
<name>A0AAN8T838_SOLBU</name>
<evidence type="ECO:0000256" key="1">
    <source>
        <dbReference type="SAM" id="SignalP"/>
    </source>
</evidence>
<reference evidence="2 3" key="1">
    <citation type="submission" date="2024-02" db="EMBL/GenBank/DDBJ databases">
        <title>de novo genome assembly of Solanum bulbocastanum strain 11H21.</title>
        <authorList>
            <person name="Hosaka A.J."/>
        </authorList>
    </citation>
    <scope>NUCLEOTIDE SEQUENCE [LARGE SCALE GENOMIC DNA]</scope>
    <source>
        <tissue evidence="2">Young leaves</tissue>
    </source>
</reference>
<accession>A0AAN8T838</accession>
<keyword evidence="1" id="KW-0732">Signal</keyword>
<evidence type="ECO:0000313" key="2">
    <source>
        <dbReference type="EMBL" id="KAK6783588.1"/>
    </source>
</evidence>
<dbReference type="EMBL" id="JBANQN010000007">
    <property type="protein sequence ID" value="KAK6783588.1"/>
    <property type="molecule type" value="Genomic_DNA"/>
</dbReference>
<feature type="signal peptide" evidence="1">
    <location>
        <begin position="1"/>
        <end position="24"/>
    </location>
</feature>
<dbReference type="Proteomes" id="UP001371456">
    <property type="component" value="Unassembled WGS sequence"/>
</dbReference>
<evidence type="ECO:0008006" key="4">
    <source>
        <dbReference type="Google" id="ProtNLM"/>
    </source>
</evidence>
<organism evidence="2 3">
    <name type="scientific">Solanum bulbocastanum</name>
    <name type="common">Wild potato</name>
    <dbReference type="NCBI Taxonomy" id="147425"/>
    <lineage>
        <taxon>Eukaryota</taxon>
        <taxon>Viridiplantae</taxon>
        <taxon>Streptophyta</taxon>
        <taxon>Embryophyta</taxon>
        <taxon>Tracheophyta</taxon>
        <taxon>Spermatophyta</taxon>
        <taxon>Magnoliopsida</taxon>
        <taxon>eudicotyledons</taxon>
        <taxon>Gunneridae</taxon>
        <taxon>Pentapetalae</taxon>
        <taxon>asterids</taxon>
        <taxon>lamiids</taxon>
        <taxon>Solanales</taxon>
        <taxon>Solanaceae</taxon>
        <taxon>Solanoideae</taxon>
        <taxon>Solaneae</taxon>
        <taxon>Solanum</taxon>
    </lineage>
</organism>
<comment type="caution">
    <text evidence="2">The sequence shown here is derived from an EMBL/GenBank/DDBJ whole genome shotgun (WGS) entry which is preliminary data.</text>
</comment>
<proteinExistence type="predicted"/>
<evidence type="ECO:0000313" key="3">
    <source>
        <dbReference type="Proteomes" id="UP001371456"/>
    </source>
</evidence>
<keyword evidence="3" id="KW-1185">Reference proteome</keyword>
<sequence length="97" mass="11037">MMSITKHLIFFTLILFVILPSHECVKGNSNLSPMGIMGEKTEFVKRCTVNFGPCDPRCNVRCCHETCEGYYSQGHPEATCKYFSGQYETCICTYDCQ</sequence>
<protein>
    <recommendedName>
        <fullName evidence="4">Defensin-like protein</fullName>
    </recommendedName>
</protein>
<dbReference type="AlphaFoldDB" id="A0AAN8T838"/>
<gene>
    <name evidence="2" type="ORF">RDI58_017042</name>
</gene>